<organism evidence="1 2">
    <name type="scientific">Planctomyces bekefii</name>
    <dbReference type="NCBI Taxonomy" id="1653850"/>
    <lineage>
        <taxon>Bacteria</taxon>
        <taxon>Pseudomonadati</taxon>
        <taxon>Planctomycetota</taxon>
        <taxon>Planctomycetia</taxon>
        <taxon>Planctomycetales</taxon>
        <taxon>Planctomycetaceae</taxon>
        <taxon>Planctomyces</taxon>
    </lineage>
</organism>
<protein>
    <submittedName>
        <fullName evidence="1">Uncharacterized protein</fullName>
    </submittedName>
</protein>
<feature type="non-terminal residue" evidence="1">
    <location>
        <position position="146"/>
    </location>
</feature>
<evidence type="ECO:0000313" key="1">
    <source>
        <dbReference type="EMBL" id="TWW08788.1"/>
    </source>
</evidence>
<accession>A0A5C6M2C7</accession>
<dbReference type="EMBL" id="SRHE01000503">
    <property type="protein sequence ID" value="TWW08788.1"/>
    <property type="molecule type" value="Genomic_DNA"/>
</dbReference>
<evidence type="ECO:0000313" key="2">
    <source>
        <dbReference type="Proteomes" id="UP000321083"/>
    </source>
</evidence>
<dbReference type="Proteomes" id="UP000321083">
    <property type="component" value="Unassembled WGS sequence"/>
</dbReference>
<reference evidence="1 2" key="1">
    <citation type="submission" date="2019-08" db="EMBL/GenBank/DDBJ databases">
        <title>100 year-old enigma solved: identification of Planctomyces bekefii, the type genus and species of the phylum Planctomycetes.</title>
        <authorList>
            <person name="Svetlana D.N."/>
            <person name="Overmann J."/>
        </authorList>
    </citation>
    <scope>NUCLEOTIDE SEQUENCE [LARGE SCALE GENOMIC DNA]</scope>
    <source>
        <strain evidence="1">Phe10_nw2017</strain>
    </source>
</reference>
<name>A0A5C6M2C7_9PLAN</name>
<dbReference type="AlphaFoldDB" id="A0A5C6M2C7"/>
<gene>
    <name evidence="1" type="ORF">E3A20_20810</name>
</gene>
<proteinExistence type="predicted"/>
<sequence>MDPLSLFCGSNFNEFMEELMIQTLKQTVFAAAMASLAATPGYAQTRSQVWGGPIVQETQTASVTADVGMTTFESKAADSKETQSTSTYTVAAWAGEGRELGASVQASDAVVPFSLNNSSMKTSFRDVKLMARFLWFIPYVSVSLSE</sequence>
<reference evidence="1 2" key="2">
    <citation type="submission" date="2019-08" db="EMBL/GenBank/DDBJ databases">
        <authorList>
            <person name="Henke P."/>
        </authorList>
    </citation>
    <scope>NUCLEOTIDE SEQUENCE [LARGE SCALE GENOMIC DNA]</scope>
    <source>
        <strain evidence="1">Phe10_nw2017</strain>
    </source>
</reference>
<keyword evidence="2" id="KW-1185">Reference proteome</keyword>
<comment type="caution">
    <text evidence="1">The sequence shown here is derived from an EMBL/GenBank/DDBJ whole genome shotgun (WGS) entry which is preliminary data.</text>
</comment>